<evidence type="ECO:0000256" key="7">
    <source>
        <dbReference type="ARBA" id="ARBA00056181"/>
    </source>
</evidence>
<evidence type="ECO:0000259" key="9">
    <source>
        <dbReference type="Pfam" id="PF01895"/>
    </source>
</evidence>
<keyword evidence="5 8" id="KW-0963">Cytoplasm</keyword>
<dbReference type="FunFam" id="1.20.58.220:FF:000004">
    <property type="entry name" value="Phosphate-specific transport system accessory protein PhoU"/>
    <property type="match status" value="1"/>
</dbReference>
<dbReference type="NCBIfam" id="TIGR02135">
    <property type="entry name" value="phoU_full"/>
    <property type="match status" value="1"/>
</dbReference>
<dbReference type="GO" id="GO:0006817">
    <property type="term" value="P:phosphate ion transport"/>
    <property type="evidence" value="ECO:0007669"/>
    <property type="project" value="UniProtKB-KW"/>
</dbReference>
<dbReference type="PIRSF" id="PIRSF003107">
    <property type="entry name" value="PhoU"/>
    <property type="match status" value="1"/>
</dbReference>
<dbReference type="InterPro" id="IPR026022">
    <property type="entry name" value="PhoU_dom"/>
</dbReference>
<keyword evidence="4 8" id="KW-0813">Transport</keyword>
<dbReference type="GO" id="GO:0030643">
    <property type="term" value="P:intracellular phosphate ion homeostasis"/>
    <property type="evidence" value="ECO:0007669"/>
    <property type="project" value="InterPro"/>
</dbReference>
<protein>
    <recommendedName>
        <fullName evidence="8">Phosphate-specific transport system accessory protein PhoU</fullName>
    </recommendedName>
</protein>
<keyword evidence="6 8" id="KW-0592">Phosphate transport</keyword>
<comment type="subunit">
    <text evidence="3 8">Homodimer.</text>
</comment>
<feature type="domain" description="PhoU" evidence="9">
    <location>
        <begin position="17"/>
        <end position="102"/>
    </location>
</feature>
<dbReference type="Proteomes" id="UP000823637">
    <property type="component" value="Unassembled WGS sequence"/>
</dbReference>
<gene>
    <name evidence="10" type="primary">phoU</name>
    <name evidence="10" type="ORF">IAC32_03340</name>
</gene>
<dbReference type="PANTHER" id="PTHR42930:SF3">
    <property type="entry name" value="PHOSPHATE-SPECIFIC TRANSPORT SYSTEM ACCESSORY PROTEIN PHOU"/>
    <property type="match status" value="1"/>
</dbReference>
<proteinExistence type="inferred from homology"/>
<comment type="function">
    <text evidence="7 8">Plays a role in the regulation of phosphate uptake.</text>
</comment>
<dbReference type="Pfam" id="PF01895">
    <property type="entry name" value="PhoU"/>
    <property type="match status" value="2"/>
</dbReference>
<comment type="subcellular location">
    <subcellularLocation>
        <location evidence="1 8">Cytoplasm</location>
    </subcellularLocation>
</comment>
<dbReference type="GO" id="GO:0045936">
    <property type="term" value="P:negative regulation of phosphate metabolic process"/>
    <property type="evidence" value="ECO:0007669"/>
    <property type="project" value="InterPro"/>
</dbReference>
<evidence type="ECO:0000256" key="8">
    <source>
        <dbReference type="PIRNR" id="PIRNR003107"/>
    </source>
</evidence>
<reference evidence="10" key="2">
    <citation type="journal article" date="2021" name="PeerJ">
        <title>Extensive microbial diversity within the chicken gut microbiome revealed by metagenomics and culture.</title>
        <authorList>
            <person name="Gilroy R."/>
            <person name="Ravi A."/>
            <person name="Getino M."/>
            <person name="Pursley I."/>
            <person name="Horton D.L."/>
            <person name="Alikhan N.F."/>
            <person name="Baker D."/>
            <person name="Gharbi K."/>
            <person name="Hall N."/>
            <person name="Watson M."/>
            <person name="Adriaenssens E.M."/>
            <person name="Foster-Nyarko E."/>
            <person name="Jarju S."/>
            <person name="Secka A."/>
            <person name="Antonio M."/>
            <person name="Oren A."/>
            <person name="Chaudhuri R.R."/>
            <person name="La Ragione R."/>
            <person name="Hildebrand F."/>
            <person name="Pallen M.J."/>
        </authorList>
    </citation>
    <scope>NUCLEOTIDE SEQUENCE</scope>
    <source>
        <strain evidence="10">D3-1215</strain>
    </source>
</reference>
<comment type="caution">
    <text evidence="10">The sequence shown here is derived from an EMBL/GenBank/DDBJ whole genome shotgun (WGS) entry which is preliminary data.</text>
</comment>
<evidence type="ECO:0000256" key="4">
    <source>
        <dbReference type="ARBA" id="ARBA00022448"/>
    </source>
</evidence>
<sequence length="229" mass="26392">MQHATLELDEVKTEYAKMWHTVEKQVKQAFLAVETCDKGIAKEVMVMENKVNAQELVVDNACERYLVLFAPVAVDLRFAVSMIKINNNLERIGDFADSLAKFTYYNQEGVIDPDLMEKLQWKKLTGTVAEMMTKAKEAFEEEDSAMARTILQMDDEIDKINKAVNPILAEYMQAHPEQISEMLYFSTVMRRIERIGDRLSNIAEDLVFYIDAKELRHRASLKKAKEEAE</sequence>
<comment type="similarity">
    <text evidence="2 8">Belongs to the PhoU family.</text>
</comment>
<evidence type="ECO:0000256" key="2">
    <source>
        <dbReference type="ARBA" id="ARBA00008107"/>
    </source>
</evidence>
<reference evidence="10" key="1">
    <citation type="submission" date="2020-10" db="EMBL/GenBank/DDBJ databases">
        <authorList>
            <person name="Gilroy R."/>
        </authorList>
    </citation>
    <scope>NUCLEOTIDE SEQUENCE</scope>
    <source>
        <strain evidence="10">D3-1215</strain>
    </source>
</reference>
<dbReference type="AlphaFoldDB" id="A0A9D9EEV4"/>
<evidence type="ECO:0000313" key="11">
    <source>
        <dbReference type="Proteomes" id="UP000823637"/>
    </source>
</evidence>
<evidence type="ECO:0000313" key="10">
    <source>
        <dbReference type="EMBL" id="MBO8446766.1"/>
    </source>
</evidence>
<evidence type="ECO:0000256" key="5">
    <source>
        <dbReference type="ARBA" id="ARBA00022490"/>
    </source>
</evidence>
<evidence type="ECO:0000256" key="6">
    <source>
        <dbReference type="ARBA" id="ARBA00022592"/>
    </source>
</evidence>
<name>A0A9D9EEV4_9BACT</name>
<dbReference type="InterPro" id="IPR028366">
    <property type="entry name" value="PhoU"/>
</dbReference>
<feature type="domain" description="PhoU" evidence="9">
    <location>
        <begin position="124"/>
        <end position="205"/>
    </location>
</feature>
<accession>A0A9D9EEV4</accession>
<dbReference type="InterPro" id="IPR038078">
    <property type="entry name" value="PhoU-like_sf"/>
</dbReference>
<dbReference type="Gene3D" id="1.20.58.220">
    <property type="entry name" value="Phosphate transport system protein phou homolog 2, domain 2"/>
    <property type="match status" value="1"/>
</dbReference>
<dbReference type="GO" id="GO:0005737">
    <property type="term" value="C:cytoplasm"/>
    <property type="evidence" value="ECO:0007669"/>
    <property type="project" value="UniProtKB-SubCell"/>
</dbReference>
<dbReference type="PANTHER" id="PTHR42930">
    <property type="entry name" value="PHOSPHATE-SPECIFIC TRANSPORT SYSTEM ACCESSORY PROTEIN PHOU"/>
    <property type="match status" value="1"/>
</dbReference>
<evidence type="ECO:0000256" key="1">
    <source>
        <dbReference type="ARBA" id="ARBA00004496"/>
    </source>
</evidence>
<organism evidence="10 11">
    <name type="scientific">Candidatus Enterocola intestinipullorum</name>
    <dbReference type="NCBI Taxonomy" id="2840783"/>
    <lineage>
        <taxon>Bacteria</taxon>
        <taxon>Pseudomonadati</taxon>
        <taxon>Bacteroidota</taxon>
        <taxon>Bacteroidia</taxon>
        <taxon>Bacteroidales</taxon>
        <taxon>Candidatus Enterocola</taxon>
    </lineage>
</organism>
<evidence type="ECO:0000256" key="3">
    <source>
        <dbReference type="ARBA" id="ARBA00011738"/>
    </source>
</evidence>
<dbReference type="EMBL" id="JADIMR010000048">
    <property type="protein sequence ID" value="MBO8446766.1"/>
    <property type="molecule type" value="Genomic_DNA"/>
</dbReference>
<dbReference type="SUPFAM" id="SSF109755">
    <property type="entry name" value="PhoU-like"/>
    <property type="match status" value="1"/>
</dbReference>